<comment type="caution">
    <text evidence="2">The sequence shown here is derived from an EMBL/GenBank/DDBJ whole genome shotgun (WGS) entry which is preliminary data.</text>
</comment>
<dbReference type="InterPro" id="IPR010987">
    <property type="entry name" value="Glutathione-S-Trfase_C-like"/>
</dbReference>
<dbReference type="GO" id="GO:0043517">
    <property type="term" value="P:positive regulation of DNA damage response, signal transduction by p53 class mediator"/>
    <property type="evidence" value="ECO:0007669"/>
    <property type="project" value="InterPro"/>
</dbReference>
<evidence type="ECO:0000259" key="1">
    <source>
        <dbReference type="PROSITE" id="PS50405"/>
    </source>
</evidence>
<dbReference type="EMBL" id="JACMRX010000001">
    <property type="protein sequence ID" value="KAF7998340.1"/>
    <property type="molecule type" value="Genomic_DNA"/>
</dbReference>
<dbReference type="InterPro" id="IPR042450">
    <property type="entry name" value="EEF1E1"/>
</dbReference>
<dbReference type="InterPro" id="IPR053837">
    <property type="entry name" value="AIMP3/p18_C"/>
</dbReference>
<dbReference type="Pfam" id="PF21972">
    <property type="entry name" value="Arc1p_N_like"/>
    <property type="match status" value="1"/>
</dbReference>
<dbReference type="PANTHER" id="PTHR44490:SF1">
    <property type="entry name" value="EUKARYOTIC TRANSLATION ELONGATION FACTOR 1 EPSILON-1"/>
    <property type="match status" value="1"/>
</dbReference>
<keyword evidence="3" id="KW-1185">Reference proteome</keyword>
<organism evidence="2 3">
    <name type="scientific">Aphidius gifuensis</name>
    <name type="common">Parasitoid wasp</name>
    <dbReference type="NCBI Taxonomy" id="684658"/>
    <lineage>
        <taxon>Eukaryota</taxon>
        <taxon>Metazoa</taxon>
        <taxon>Ecdysozoa</taxon>
        <taxon>Arthropoda</taxon>
        <taxon>Hexapoda</taxon>
        <taxon>Insecta</taxon>
        <taxon>Pterygota</taxon>
        <taxon>Neoptera</taxon>
        <taxon>Endopterygota</taxon>
        <taxon>Hymenoptera</taxon>
        <taxon>Apocrita</taxon>
        <taxon>Ichneumonoidea</taxon>
        <taxon>Braconidae</taxon>
        <taxon>Aphidiinae</taxon>
        <taxon>Aphidius</taxon>
    </lineage>
</organism>
<accession>A0A834Y2T9</accession>
<dbReference type="GO" id="GO:0005634">
    <property type="term" value="C:nucleus"/>
    <property type="evidence" value="ECO:0007669"/>
    <property type="project" value="TreeGrafter"/>
</dbReference>
<dbReference type="CDD" id="cd10305">
    <property type="entry name" value="GST_C_AIMP3"/>
    <property type="match status" value="1"/>
</dbReference>
<dbReference type="AlphaFoldDB" id="A0A834Y2T9"/>
<feature type="domain" description="GST C-terminal" evidence="1">
    <location>
        <begin position="18"/>
        <end position="170"/>
    </location>
</feature>
<evidence type="ECO:0000313" key="2">
    <source>
        <dbReference type="EMBL" id="KAF7998340.1"/>
    </source>
</evidence>
<name>A0A834Y2T9_APHGI</name>
<reference evidence="2 3" key="1">
    <citation type="submission" date="2020-08" db="EMBL/GenBank/DDBJ databases">
        <title>Aphidius gifuensis genome sequencing and assembly.</title>
        <authorList>
            <person name="Du Z."/>
        </authorList>
    </citation>
    <scope>NUCLEOTIDE SEQUENCE [LARGE SCALE GENOMIC DNA]</scope>
    <source>
        <strain evidence="2">YNYX2018</strain>
        <tissue evidence="2">Adults</tissue>
    </source>
</reference>
<dbReference type="OrthoDB" id="19141at2759"/>
<protein>
    <recommendedName>
        <fullName evidence="1">GST C-terminal domain-containing protein</fullName>
    </recommendedName>
</protein>
<dbReference type="SUPFAM" id="SSF47616">
    <property type="entry name" value="GST C-terminal domain-like"/>
    <property type="match status" value="1"/>
</dbReference>
<dbReference type="InterPro" id="IPR036282">
    <property type="entry name" value="Glutathione-S-Trfase_C_sf"/>
</dbReference>
<evidence type="ECO:0000313" key="3">
    <source>
        <dbReference type="Proteomes" id="UP000639338"/>
    </source>
</evidence>
<dbReference type="PROSITE" id="PS50405">
    <property type="entry name" value="GST_CTER"/>
    <property type="match status" value="1"/>
</dbReference>
<dbReference type="Proteomes" id="UP000639338">
    <property type="component" value="Unassembled WGS sequence"/>
</dbReference>
<sequence>MVLCGVECVQNIAKYLNVPVKKIHTSENNVVASDSLIKNQTVEGFITIIQSLVKSSKCQDIFGANQITEALTIQWLEYAILYINYADIPVNAKRVLKELNVALKSNTYITGTNKTIADIALYYSLHSVMNGLSQQEQGTYVNVSRWFDNIQQEEKLRNKLNIVNFDLMHLYI</sequence>
<dbReference type="GO" id="GO:0017101">
    <property type="term" value="C:aminoacyl-tRNA synthetase multienzyme complex"/>
    <property type="evidence" value="ECO:0007669"/>
    <property type="project" value="InterPro"/>
</dbReference>
<proteinExistence type="predicted"/>
<dbReference type="GO" id="GO:0005737">
    <property type="term" value="C:cytoplasm"/>
    <property type="evidence" value="ECO:0007669"/>
    <property type="project" value="TreeGrafter"/>
</dbReference>
<dbReference type="InterPro" id="IPR053836">
    <property type="entry name" value="Arc1-like_N"/>
</dbReference>
<gene>
    <name evidence="2" type="ORF">HCN44_009738</name>
</gene>
<dbReference type="PANTHER" id="PTHR44490">
    <property type="entry name" value="EUKARYOTIC TRANSLATION ELONGATION FACTOR 1 EPSILON-1"/>
    <property type="match status" value="1"/>
</dbReference>
<dbReference type="Gene3D" id="1.20.1050.10">
    <property type="match status" value="1"/>
</dbReference>